<evidence type="ECO:0000313" key="2">
    <source>
        <dbReference type="Proteomes" id="UP000054988"/>
    </source>
</evidence>
<protein>
    <recommendedName>
        <fullName evidence="3">F-box domain-containing protein</fullName>
    </recommendedName>
</protein>
<organism evidence="1 2">
    <name type="scientific">Moniliophthora roreri</name>
    <name type="common">Frosty pod rot fungus</name>
    <name type="synonym">Monilia roreri</name>
    <dbReference type="NCBI Taxonomy" id="221103"/>
    <lineage>
        <taxon>Eukaryota</taxon>
        <taxon>Fungi</taxon>
        <taxon>Dikarya</taxon>
        <taxon>Basidiomycota</taxon>
        <taxon>Agaricomycotina</taxon>
        <taxon>Agaricomycetes</taxon>
        <taxon>Agaricomycetidae</taxon>
        <taxon>Agaricales</taxon>
        <taxon>Marasmiineae</taxon>
        <taxon>Marasmiaceae</taxon>
        <taxon>Moniliophthora</taxon>
    </lineage>
</organism>
<comment type="caution">
    <text evidence="1">The sequence shown here is derived from an EMBL/GenBank/DDBJ whole genome shotgun (WGS) entry which is preliminary data.</text>
</comment>
<sequence length="366" mass="41152">MAKIGSLPVELLMMIINEVKGDETLKTLRLVNPIFCLLVEPLLFTTITFDSQGSKLGTSLDMLKSISSAHSRIAPYVQKLVIRCFDRLFSGDYRHIAGYGHIDVNKVQQEFDEYLHLCVRSLPKLTSIRVASGSASLSPSSLWTALRMEKVIVKEVIVWSKMERTFLDYLDSFSGIEELSIRRAWASSDARLDQSMADTLMNSILSKHKDTLRRLTVTAAEEGPWSFGIRNANGFAQCSKLQSLEVSLNGDDIFINDPQDALAASLHVANQLPELTSLCLSTADSRNWGASWGWMSQQHEPLTISLMVNGLVNFNLPDGFRSNLGVEIDGQIYRVGANEDRPSCYSPTLDVENVRRRQWERHRSFF</sequence>
<proteinExistence type="predicted"/>
<gene>
    <name evidence="1" type="ORF">WG66_4543</name>
</gene>
<evidence type="ECO:0008006" key="3">
    <source>
        <dbReference type="Google" id="ProtNLM"/>
    </source>
</evidence>
<dbReference type="AlphaFoldDB" id="A0A0W0G2W7"/>
<reference evidence="1 2" key="1">
    <citation type="submission" date="2015-12" db="EMBL/GenBank/DDBJ databases">
        <title>Draft genome sequence of Moniliophthora roreri, the causal agent of frosty pod rot of cacao.</title>
        <authorList>
            <person name="Aime M.C."/>
            <person name="Diaz-Valderrama J.R."/>
            <person name="Kijpornyongpan T."/>
            <person name="Phillips-Mora W."/>
        </authorList>
    </citation>
    <scope>NUCLEOTIDE SEQUENCE [LARGE SCALE GENOMIC DNA]</scope>
    <source>
        <strain evidence="1 2">MCA 2952</strain>
    </source>
</reference>
<name>A0A0W0G2W7_MONRR</name>
<dbReference type="EMBL" id="LATX01001291">
    <property type="protein sequence ID" value="KTB42884.1"/>
    <property type="molecule type" value="Genomic_DNA"/>
</dbReference>
<accession>A0A0W0G2W7</accession>
<dbReference type="Proteomes" id="UP000054988">
    <property type="component" value="Unassembled WGS sequence"/>
</dbReference>
<evidence type="ECO:0000313" key="1">
    <source>
        <dbReference type="EMBL" id="KTB42884.1"/>
    </source>
</evidence>